<sequence>MTVAGYLVLNNVRAAYVEIHTGVLICTPRLRKNAAFAPPPSKADLHSCTSRASTAAAVACKSSDDPTDASRLSSSSTDSASTTMSSLDMGEHMNDSGFSRKHPRGGLPLLALRRMMMKRDATSKHSTKLNHFDEEQDDDDCSDEPAPEDEPAASAVGGRERVLQLSGHVVEVLERDEELDAPSYPFSFQVNIYTPAKRDPAGNKIGNSELVDSLILSAMDAKAKALWVKHIKHWNRYGWRDTEFINADDNDFFYMQAMMLSTEKRRRRSSAPHSGDKAPVSNTAASSVSSTGSSSTATTCGAAASGRPSRRRFYRATTAVPGIIPPS</sequence>
<accession>K3W4Y9</accession>
<feature type="compositionally biased region" description="Acidic residues" evidence="1">
    <location>
        <begin position="134"/>
        <end position="151"/>
    </location>
</feature>
<evidence type="ECO:0000313" key="2">
    <source>
        <dbReference type="EnsemblProtists" id="PYU1_T000030"/>
    </source>
</evidence>
<dbReference type="EMBL" id="GL376636">
    <property type="status" value="NOT_ANNOTATED_CDS"/>
    <property type="molecule type" value="Genomic_DNA"/>
</dbReference>
<reference evidence="2" key="3">
    <citation type="submission" date="2015-02" db="UniProtKB">
        <authorList>
            <consortium name="EnsemblProtists"/>
        </authorList>
    </citation>
    <scope>IDENTIFICATION</scope>
    <source>
        <strain evidence="2">DAOM BR144</strain>
    </source>
</reference>
<feature type="compositionally biased region" description="Low complexity" evidence="1">
    <location>
        <begin position="69"/>
        <end position="88"/>
    </location>
</feature>
<feature type="compositionally biased region" description="Low complexity" evidence="1">
    <location>
        <begin position="281"/>
        <end position="307"/>
    </location>
</feature>
<evidence type="ECO:0000256" key="1">
    <source>
        <dbReference type="SAM" id="MobiDB-lite"/>
    </source>
</evidence>
<dbReference type="InParanoid" id="K3W4Y9"/>
<dbReference type="eggNOG" id="ENOG502SR51">
    <property type="taxonomic scope" value="Eukaryota"/>
</dbReference>
<name>K3W4Y9_GLOUD</name>
<protein>
    <submittedName>
        <fullName evidence="2">Uncharacterized protein</fullName>
    </submittedName>
</protein>
<organism evidence="2 3">
    <name type="scientific">Globisporangium ultimum (strain ATCC 200006 / CBS 805.95 / DAOM BR144)</name>
    <name type="common">Pythium ultimum</name>
    <dbReference type="NCBI Taxonomy" id="431595"/>
    <lineage>
        <taxon>Eukaryota</taxon>
        <taxon>Sar</taxon>
        <taxon>Stramenopiles</taxon>
        <taxon>Oomycota</taxon>
        <taxon>Peronosporomycetes</taxon>
        <taxon>Pythiales</taxon>
        <taxon>Pythiaceae</taxon>
        <taxon>Globisporangium</taxon>
    </lineage>
</organism>
<keyword evidence="3" id="KW-1185">Reference proteome</keyword>
<reference evidence="3" key="1">
    <citation type="journal article" date="2010" name="Genome Biol.">
        <title>Genome sequence of the necrotrophic plant pathogen Pythium ultimum reveals original pathogenicity mechanisms and effector repertoire.</title>
        <authorList>
            <person name="Levesque C.A."/>
            <person name="Brouwer H."/>
            <person name="Cano L."/>
            <person name="Hamilton J.P."/>
            <person name="Holt C."/>
            <person name="Huitema E."/>
            <person name="Raffaele S."/>
            <person name="Robideau G.P."/>
            <person name="Thines M."/>
            <person name="Win J."/>
            <person name="Zerillo M.M."/>
            <person name="Beakes G.W."/>
            <person name="Boore J.L."/>
            <person name="Busam D."/>
            <person name="Dumas B."/>
            <person name="Ferriera S."/>
            <person name="Fuerstenberg S.I."/>
            <person name="Gachon C.M."/>
            <person name="Gaulin E."/>
            <person name="Govers F."/>
            <person name="Grenville-Briggs L."/>
            <person name="Horner N."/>
            <person name="Hostetler J."/>
            <person name="Jiang R.H."/>
            <person name="Johnson J."/>
            <person name="Krajaejun T."/>
            <person name="Lin H."/>
            <person name="Meijer H.J."/>
            <person name="Moore B."/>
            <person name="Morris P."/>
            <person name="Phuntmart V."/>
            <person name="Puiu D."/>
            <person name="Shetty J."/>
            <person name="Stajich J.E."/>
            <person name="Tripathy S."/>
            <person name="Wawra S."/>
            <person name="van West P."/>
            <person name="Whitty B.R."/>
            <person name="Coutinho P.M."/>
            <person name="Henrissat B."/>
            <person name="Martin F."/>
            <person name="Thomas P.D."/>
            <person name="Tyler B.M."/>
            <person name="De Vries R.P."/>
            <person name="Kamoun S."/>
            <person name="Yandell M."/>
            <person name="Tisserat N."/>
            <person name="Buell C.R."/>
        </authorList>
    </citation>
    <scope>NUCLEOTIDE SEQUENCE</scope>
    <source>
        <strain evidence="3">DAOM:BR144</strain>
    </source>
</reference>
<dbReference type="EnsemblProtists" id="PYU1_T000030">
    <property type="protein sequence ID" value="PYU1_T000030"/>
    <property type="gene ID" value="PYU1_G000030"/>
</dbReference>
<dbReference type="OMA" id="PCSFQVN"/>
<dbReference type="HOGENOM" id="CLU_084077_0_0_1"/>
<evidence type="ECO:0000313" key="3">
    <source>
        <dbReference type="Proteomes" id="UP000019132"/>
    </source>
</evidence>
<feature type="region of interest" description="Disordered" evidence="1">
    <location>
        <begin position="119"/>
        <end position="158"/>
    </location>
</feature>
<feature type="region of interest" description="Disordered" evidence="1">
    <location>
        <begin position="264"/>
        <end position="327"/>
    </location>
</feature>
<dbReference type="VEuPathDB" id="FungiDB:PYU1_G000030"/>
<dbReference type="Proteomes" id="UP000019132">
    <property type="component" value="Unassembled WGS sequence"/>
</dbReference>
<proteinExistence type="predicted"/>
<feature type="region of interest" description="Disordered" evidence="1">
    <location>
        <begin position="60"/>
        <end position="105"/>
    </location>
</feature>
<reference evidence="3" key="2">
    <citation type="submission" date="2010-04" db="EMBL/GenBank/DDBJ databases">
        <authorList>
            <person name="Buell R."/>
            <person name="Hamilton J."/>
            <person name="Hostetler J."/>
        </authorList>
    </citation>
    <scope>NUCLEOTIDE SEQUENCE [LARGE SCALE GENOMIC DNA]</scope>
    <source>
        <strain evidence="3">DAOM:BR144</strain>
    </source>
</reference>
<dbReference type="AlphaFoldDB" id="K3W4Y9"/>